<dbReference type="PANTHER" id="PTHR12357">
    <property type="entry name" value="YTH YT521-B HOMOLOGY DOMAIN-CONTAINING"/>
    <property type="match status" value="1"/>
</dbReference>
<evidence type="ECO:0000256" key="4">
    <source>
        <dbReference type="RuleBase" id="RU369095"/>
    </source>
</evidence>
<dbReference type="CDD" id="cd21134">
    <property type="entry name" value="YTH"/>
    <property type="match status" value="1"/>
</dbReference>
<dbReference type="PANTHER" id="PTHR12357:SF82">
    <property type="entry name" value="YTH DOMAIN-CONTAINING FAMILY PROTEIN"/>
    <property type="match status" value="1"/>
</dbReference>
<evidence type="ECO:0000313" key="7">
    <source>
        <dbReference type="EMBL" id="CAI8613600.1"/>
    </source>
</evidence>
<dbReference type="Gene3D" id="3.10.590.10">
    <property type="entry name" value="ph1033 like domains"/>
    <property type="match status" value="1"/>
</dbReference>
<dbReference type="GO" id="GO:0005737">
    <property type="term" value="C:cytoplasm"/>
    <property type="evidence" value="ECO:0007669"/>
    <property type="project" value="UniProtKB-SubCell"/>
</dbReference>
<comment type="function">
    <text evidence="4">Specifically recognizes and binds N6-methyladenosine (m6A)-containing RNAs, and regulates mRNA stability. M6A is a modification present at internal sites of mRNAs and some non-coding RNAs and plays a role in mRNA stability and processing.</text>
</comment>
<evidence type="ECO:0000256" key="3">
    <source>
        <dbReference type="ARBA" id="ARBA00022884"/>
    </source>
</evidence>
<dbReference type="FunFam" id="3.10.590.10:FF:000001">
    <property type="entry name" value="YTH domain family 1, isoform CRA_a"/>
    <property type="match status" value="1"/>
</dbReference>
<dbReference type="InterPro" id="IPR045168">
    <property type="entry name" value="YTH_prot"/>
</dbReference>
<comment type="subcellular location">
    <subcellularLocation>
        <location evidence="1">Cytoplasm</location>
    </subcellularLocation>
</comment>
<protein>
    <recommendedName>
        <fullName evidence="4">YTH domain-containing family protein</fullName>
    </recommendedName>
</protein>
<dbReference type="AlphaFoldDB" id="A0AAV1AT14"/>
<evidence type="ECO:0000256" key="1">
    <source>
        <dbReference type="ARBA" id="ARBA00004496"/>
    </source>
</evidence>
<name>A0AAV1AT14_VICFA</name>
<dbReference type="GO" id="GO:0003729">
    <property type="term" value="F:mRNA binding"/>
    <property type="evidence" value="ECO:0007669"/>
    <property type="project" value="UniProtKB-UniRule"/>
</dbReference>
<dbReference type="Proteomes" id="UP001157006">
    <property type="component" value="Chromosome 5"/>
</dbReference>
<proteinExistence type="inferred from homology"/>
<evidence type="ECO:0000259" key="6">
    <source>
        <dbReference type="Pfam" id="PF04146"/>
    </source>
</evidence>
<evidence type="ECO:0000256" key="2">
    <source>
        <dbReference type="ARBA" id="ARBA00022490"/>
    </source>
</evidence>
<keyword evidence="8" id="KW-1185">Reference proteome</keyword>
<evidence type="ECO:0000313" key="8">
    <source>
        <dbReference type="Proteomes" id="UP001157006"/>
    </source>
</evidence>
<dbReference type="GO" id="GO:1990247">
    <property type="term" value="F:N6-methyladenosine-containing RNA reader activity"/>
    <property type="evidence" value="ECO:0007669"/>
    <property type="project" value="UniProtKB-UniRule"/>
</dbReference>
<reference evidence="7 8" key="1">
    <citation type="submission" date="2023-01" db="EMBL/GenBank/DDBJ databases">
        <authorList>
            <person name="Kreplak J."/>
        </authorList>
    </citation>
    <scope>NUCLEOTIDE SEQUENCE [LARGE SCALE GENOMIC DNA]</scope>
</reference>
<dbReference type="InterPro" id="IPR007275">
    <property type="entry name" value="YTH_domain"/>
</dbReference>
<feature type="region of interest" description="Disordered" evidence="5">
    <location>
        <begin position="29"/>
        <end position="58"/>
    </location>
</feature>
<feature type="domain" description="YTH" evidence="6">
    <location>
        <begin position="351"/>
        <end position="489"/>
    </location>
</feature>
<dbReference type="Pfam" id="PF04146">
    <property type="entry name" value="YTH"/>
    <property type="match status" value="1"/>
</dbReference>
<evidence type="ECO:0000256" key="5">
    <source>
        <dbReference type="SAM" id="MobiDB-lite"/>
    </source>
</evidence>
<keyword evidence="3 4" id="KW-0694">RNA-binding</keyword>
<feature type="region of interest" description="Disordered" evidence="5">
    <location>
        <begin position="511"/>
        <end position="557"/>
    </location>
</feature>
<feature type="compositionally biased region" description="Basic and acidic residues" evidence="5">
    <location>
        <begin position="511"/>
        <end position="520"/>
    </location>
</feature>
<dbReference type="GO" id="GO:0061157">
    <property type="term" value="P:mRNA destabilization"/>
    <property type="evidence" value="ECO:0007669"/>
    <property type="project" value="TreeGrafter"/>
</dbReference>
<dbReference type="EMBL" id="OX451740">
    <property type="protein sequence ID" value="CAI8613600.1"/>
    <property type="molecule type" value="Genomic_DNA"/>
</dbReference>
<keyword evidence="2" id="KW-0963">Cytoplasm</keyword>
<gene>
    <name evidence="7" type="ORF">VFH_V088520</name>
</gene>
<comment type="similarity">
    <text evidence="4">Belongs to the YTHDF family.</text>
</comment>
<organism evidence="7 8">
    <name type="scientific">Vicia faba</name>
    <name type="common">Broad bean</name>
    <name type="synonym">Faba vulgaris</name>
    <dbReference type="NCBI Taxonomy" id="3906"/>
    <lineage>
        <taxon>Eukaryota</taxon>
        <taxon>Viridiplantae</taxon>
        <taxon>Streptophyta</taxon>
        <taxon>Embryophyta</taxon>
        <taxon>Tracheophyta</taxon>
        <taxon>Spermatophyta</taxon>
        <taxon>Magnoliopsida</taxon>
        <taxon>eudicotyledons</taxon>
        <taxon>Gunneridae</taxon>
        <taxon>Pentapetalae</taxon>
        <taxon>rosids</taxon>
        <taxon>fabids</taxon>
        <taxon>Fabales</taxon>
        <taxon>Fabaceae</taxon>
        <taxon>Papilionoideae</taxon>
        <taxon>50 kb inversion clade</taxon>
        <taxon>NPAAA clade</taxon>
        <taxon>Hologalegina</taxon>
        <taxon>IRL clade</taxon>
        <taxon>Fabeae</taxon>
        <taxon>Vicia</taxon>
    </lineage>
</organism>
<sequence length="557" mass="61241">MAAVAPSSDKAASLLQNLSLDSQPKTIINGDAESVKKNGPSFAVSNTKGAGKPFNPNPSFAPNGYPSTAYYYGGYDGQGDWSGYSNYANLDGGMAQGVYGDNCSYLYQGYGYAPYGAYASPNSSSPMVQHDGQLYGLQQYHLPACAPLSGYQGQRLGTHGTQSAIPTDLSLVSDRQTKHGGKVGLSSQVMPVKDFSSQRNQRHTPPLPQFMNLNGSRYPSGMELVPGFMNSMYPSNSMFSQYGNTFRANSSFGSSAYGSRTGSYDYKFRATCNGYVANDSRRNVDGFSELNKGPRAAKISDNKGVKSLAPVTLLLKGQNLPVKSDNKEVPQVVPNKEQYNGEDLSENYSDAKFYVIKSYSEDDVHKSIKYNVWASTPNGNKKLDATYQEAKEKPGGCPIFLLFSVNTSGQFVGLAEMTGPVDFDKSVEYWQQDRWTGCFNVKWHIIKDIPNGVLRHITLENNEGKPVTNSRDTQEVKFDKGIQIVKIFKEHSSKTSILDDFGFYESREKTTQERKYKEQQLPKPVNNADAAQGKVNSEVLIERNRSSPAFEDSSKSS</sequence>
<accession>A0AAV1AT14</accession>